<proteinExistence type="predicted"/>
<dbReference type="InterPro" id="IPR036366">
    <property type="entry name" value="PGBDSf"/>
</dbReference>
<dbReference type="EMBL" id="SPMX01000046">
    <property type="protein sequence ID" value="NMQ06567.1"/>
    <property type="molecule type" value="Genomic_DNA"/>
</dbReference>
<dbReference type="PANTHER" id="PTHR34408">
    <property type="entry name" value="FAMILY PROTEIN, PUTATIVE-RELATED"/>
    <property type="match status" value="1"/>
</dbReference>
<dbReference type="Gene3D" id="1.10.101.10">
    <property type="entry name" value="PGBD-like superfamily/PGBD"/>
    <property type="match status" value="1"/>
</dbReference>
<organism evidence="2 3">
    <name type="scientific">Candidatus Accumulibacter contiguus</name>
    <dbReference type="NCBI Taxonomy" id="2954381"/>
    <lineage>
        <taxon>Bacteria</taxon>
        <taxon>Pseudomonadati</taxon>
        <taxon>Pseudomonadota</taxon>
        <taxon>Betaproteobacteria</taxon>
        <taxon>Candidatus Accumulibacter</taxon>
    </lineage>
</organism>
<dbReference type="Gene3D" id="1.10.530.10">
    <property type="match status" value="1"/>
</dbReference>
<reference evidence="2" key="1">
    <citation type="submission" date="2019-03" db="EMBL/GenBank/DDBJ databases">
        <title>Metabolic reconstructions from genomes of highly enriched 'Candidatus Accumulibacter' and 'Candidatus Competibacter' bioreactor populations.</title>
        <authorList>
            <person name="Annavajhala M.K."/>
            <person name="Welles L."/>
            <person name="Abbas B."/>
            <person name="Sorokin D."/>
            <person name="Park H."/>
            <person name="Van Loosdrecht M."/>
            <person name="Chandran K."/>
        </authorList>
    </citation>
    <scope>NUCLEOTIDE SEQUENCE</scope>
    <source>
        <strain evidence="2">SBR_L</strain>
    </source>
</reference>
<name>A0ABX1TEB3_9PROT</name>
<feature type="domain" description="Peptidoglycan binding-like" evidence="1">
    <location>
        <begin position="198"/>
        <end position="252"/>
    </location>
</feature>
<keyword evidence="3" id="KW-1185">Reference proteome</keyword>
<accession>A0ABX1TEB3</accession>
<dbReference type="InterPro" id="IPR052354">
    <property type="entry name" value="Cell_Wall_Dynamics_Protein"/>
</dbReference>
<evidence type="ECO:0000313" key="2">
    <source>
        <dbReference type="EMBL" id="NMQ06567.1"/>
    </source>
</evidence>
<dbReference type="InterPro" id="IPR002477">
    <property type="entry name" value="Peptidoglycan-bd-like"/>
</dbReference>
<gene>
    <name evidence="2" type="ORF">E4Q08_15580</name>
</gene>
<dbReference type="SUPFAM" id="SSF47090">
    <property type="entry name" value="PGBD-like"/>
    <property type="match status" value="1"/>
</dbReference>
<sequence length="257" mass="29029">MEQITASDIFELSASAVSSIVQGIVDNQQFIVQGGIETPLQICHFMAQLAHESAHFRTTREFASGNAYEGRKDLGNVQPGDGPRYRGRGLIQTTGRANYREARDDIRKIVPEAPDFEQQPMELEKFPWALLSAVSYWRRRNINRFADRDDIRAVTRAVNGGLNGFDDRQRYLIKAKAIWLAESTPTARNQTLRPGDRNDAVVDLQNELIDAGYRLRVDGHYGDHTREAVLDFQTRHRLTTDGVVGARTWATLRASTD</sequence>
<dbReference type="SUPFAM" id="SSF53955">
    <property type="entry name" value="Lysozyme-like"/>
    <property type="match status" value="1"/>
</dbReference>
<protein>
    <submittedName>
        <fullName evidence="2">Peptidoglycan-binding protein</fullName>
    </submittedName>
</protein>
<dbReference type="InterPro" id="IPR036365">
    <property type="entry name" value="PGBD-like_sf"/>
</dbReference>
<dbReference type="Pfam" id="PF01471">
    <property type="entry name" value="PG_binding_1"/>
    <property type="match status" value="1"/>
</dbReference>
<evidence type="ECO:0000313" key="3">
    <source>
        <dbReference type="Proteomes" id="UP000886469"/>
    </source>
</evidence>
<dbReference type="InterPro" id="IPR023346">
    <property type="entry name" value="Lysozyme-like_dom_sf"/>
</dbReference>
<evidence type="ECO:0000259" key="1">
    <source>
        <dbReference type="Pfam" id="PF01471"/>
    </source>
</evidence>
<dbReference type="Proteomes" id="UP000886469">
    <property type="component" value="Unassembled WGS sequence"/>
</dbReference>
<dbReference type="RefSeq" id="WP_169071073.1">
    <property type="nucleotide sequence ID" value="NZ_JAZKUC010000001.1"/>
</dbReference>
<comment type="caution">
    <text evidence="2">The sequence shown here is derived from an EMBL/GenBank/DDBJ whole genome shotgun (WGS) entry which is preliminary data.</text>
</comment>